<protein>
    <submittedName>
        <fullName evidence="1">Uncharacterized protein</fullName>
    </submittedName>
</protein>
<evidence type="ECO:0000313" key="1">
    <source>
        <dbReference type="EMBL" id="PIR85116.1"/>
    </source>
</evidence>
<dbReference type="EMBL" id="PFBH01000015">
    <property type="protein sequence ID" value="PIR85116.1"/>
    <property type="molecule type" value="Genomic_DNA"/>
</dbReference>
<comment type="caution">
    <text evidence="1">The sequence shown here is derived from an EMBL/GenBank/DDBJ whole genome shotgun (WGS) entry which is preliminary data.</text>
</comment>
<name>A0A2H0UHF9_9BACT</name>
<evidence type="ECO:0000313" key="2">
    <source>
        <dbReference type="Proteomes" id="UP000229315"/>
    </source>
</evidence>
<sequence>MSQYYVDKEKQPEGDVHMVHISGCVKLPPEYQREALGDFSSCEQTLTEAKQTYPKVNGCYDCSYSCHRSL</sequence>
<reference evidence="2" key="1">
    <citation type="submission" date="2017-09" db="EMBL/GenBank/DDBJ databases">
        <title>Depth-based differentiation of microbial function through sediment-hosted aquifers and enrichment of novel symbionts in the deep terrestrial subsurface.</title>
        <authorList>
            <person name="Probst A.J."/>
            <person name="Ladd B."/>
            <person name="Jarett J.K."/>
            <person name="Geller-Mcgrath D.E."/>
            <person name="Sieber C.M.K."/>
            <person name="Emerson J.B."/>
            <person name="Anantharaman K."/>
            <person name="Thomas B.C."/>
            <person name="Malmstrom R."/>
            <person name="Stieglmeier M."/>
            <person name="Klingl A."/>
            <person name="Woyke T."/>
            <person name="Ryan C.M."/>
            <person name="Banfield J.F."/>
        </authorList>
    </citation>
    <scope>NUCLEOTIDE SEQUENCE [LARGE SCALE GENOMIC DNA]</scope>
</reference>
<dbReference type="Proteomes" id="UP000229315">
    <property type="component" value="Unassembled WGS sequence"/>
</dbReference>
<gene>
    <name evidence="1" type="ORF">COU15_02580</name>
</gene>
<proteinExistence type="predicted"/>
<organism evidence="1 2">
    <name type="scientific">Candidatus Kaiserbacteria bacterium CG10_big_fil_rev_8_21_14_0_10_45_20</name>
    <dbReference type="NCBI Taxonomy" id="1974607"/>
    <lineage>
        <taxon>Bacteria</taxon>
        <taxon>Candidatus Kaiseribacteriota</taxon>
    </lineage>
</organism>
<accession>A0A2H0UHF9</accession>
<dbReference type="AlphaFoldDB" id="A0A2H0UHF9"/>